<keyword evidence="6" id="KW-1185">Reference proteome</keyword>
<organism evidence="5 6">
    <name type="scientific">Roseospira navarrensis</name>
    <dbReference type="NCBI Taxonomy" id="140058"/>
    <lineage>
        <taxon>Bacteria</taxon>
        <taxon>Pseudomonadati</taxon>
        <taxon>Pseudomonadota</taxon>
        <taxon>Alphaproteobacteria</taxon>
        <taxon>Rhodospirillales</taxon>
        <taxon>Rhodospirillaceae</taxon>
        <taxon>Roseospira</taxon>
    </lineage>
</organism>
<dbReference type="Proteomes" id="UP000434582">
    <property type="component" value="Unassembled WGS sequence"/>
</dbReference>
<protein>
    <submittedName>
        <fullName evidence="5">Molybdenum ABC transporter substrate-binding protein</fullName>
    </submittedName>
</protein>
<sequence>MPHHPLIPAANEFDSCARAPFGRPTVKKRHRPSARRSVLALAALLLLPLQGCDDGASEPASETEAILLIYCGITMLHPIRAIVDIFAAETGARVTISQGGSEDLYKSLALSRIGDLYFPGSLSYRERHLDEGLLGPAVRVGYNVAALVVTEGNPKGIAADVAVLTDPALSVVIANPESGSIGREAQRILEHVGLYGTVLDNISVMATDSRNLNFTLVDGTADVALNWRATAFFPENRDRLDVLDIDPALAVPKTLAINRLTFSEHPDLAQRFMDLAASPRGQAIFRSYGFLDRDGLSED</sequence>
<gene>
    <name evidence="5" type="ORF">GHC57_11090</name>
</gene>
<comment type="similarity">
    <text evidence="1">Belongs to the bacterial solute-binding protein ModA family.</text>
</comment>
<dbReference type="Pfam" id="PF13531">
    <property type="entry name" value="SBP_bac_11"/>
    <property type="match status" value="1"/>
</dbReference>
<dbReference type="EMBL" id="WIVE01000032">
    <property type="protein sequence ID" value="MQX37062.1"/>
    <property type="molecule type" value="Genomic_DNA"/>
</dbReference>
<dbReference type="AlphaFoldDB" id="A0A7X1ZEY1"/>
<dbReference type="SUPFAM" id="SSF53850">
    <property type="entry name" value="Periplasmic binding protein-like II"/>
    <property type="match status" value="1"/>
</dbReference>
<evidence type="ECO:0000256" key="1">
    <source>
        <dbReference type="ARBA" id="ARBA00009175"/>
    </source>
</evidence>
<dbReference type="Gene3D" id="3.40.190.10">
    <property type="entry name" value="Periplasmic binding protein-like II"/>
    <property type="match status" value="2"/>
</dbReference>
<proteinExistence type="inferred from homology"/>
<evidence type="ECO:0000313" key="6">
    <source>
        <dbReference type="Proteomes" id="UP000434582"/>
    </source>
</evidence>
<keyword evidence="3" id="KW-0732">Signal</keyword>
<name>A0A7X1ZEY1_9PROT</name>
<accession>A0A7X1ZEY1</accession>
<keyword evidence="2 4" id="KW-0479">Metal-binding</keyword>
<evidence type="ECO:0000256" key="2">
    <source>
        <dbReference type="ARBA" id="ARBA00022723"/>
    </source>
</evidence>
<dbReference type="InterPro" id="IPR005950">
    <property type="entry name" value="ModA"/>
</dbReference>
<dbReference type="PANTHER" id="PTHR30632">
    <property type="entry name" value="MOLYBDATE-BINDING PERIPLASMIC PROTEIN"/>
    <property type="match status" value="1"/>
</dbReference>
<dbReference type="PANTHER" id="PTHR30632:SF0">
    <property type="entry name" value="SULFATE-BINDING PROTEIN"/>
    <property type="match status" value="1"/>
</dbReference>
<dbReference type="InterPro" id="IPR050682">
    <property type="entry name" value="ModA/WtpA"/>
</dbReference>
<dbReference type="GO" id="GO:0046872">
    <property type="term" value="F:metal ion binding"/>
    <property type="evidence" value="ECO:0007669"/>
    <property type="project" value="UniProtKB-KW"/>
</dbReference>
<dbReference type="OrthoDB" id="9785015at2"/>
<dbReference type="GO" id="GO:0030973">
    <property type="term" value="F:molybdate ion binding"/>
    <property type="evidence" value="ECO:0007669"/>
    <property type="project" value="TreeGrafter"/>
</dbReference>
<dbReference type="PIRSF" id="PIRSF004846">
    <property type="entry name" value="ModA"/>
    <property type="match status" value="1"/>
</dbReference>
<evidence type="ECO:0000256" key="4">
    <source>
        <dbReference type="PIRSR" id="PIRSR004846-1"/>
    </source>
</evidence>
<keyword evidence="4" id="KW-0500">Molybdenum</keyword>
<dbReference type="GO" id="GO:0015689">
    <property type="term" value="P:molybdate ion transport"/>
    <property type="evidence" value="ECO:0007669"/>
    <property type="project" value="InterPro"/>
</dbReference>
<evidence type="ECO:0000313" key="5">
    <source>
        <dbReference type="EMBL" id="MQX37062.1"/>
    </source>
</evidence>
<feature type="binding site" evidence="4">
    <location>
        <position position="101"/>
    </location>
    <ligand>
        <name>molybdate</name>
        <dbReference type="ChEBI" id="CHEBI:36264"/>
    </ligand>
</feature>
<evidence type="ECO:0000256" key="3">
    <source>
        <dbReference type="ARBA" id="ARBA00022729"/>
    </source>
</evidence>
<reference evidence="5 6" key="1">
    <citation type="submission" date="2019-10" db="EMBL/GenBank/DDBJ databases">
        <title>Draft whole-genome sequence of the purple nonsulfur photosynthetic bacterium Roseospira navarrensis DSM 15114.</title>
        <authorList>
            <person name="Kyndt J.A."/>
            <person name="Meyer T.E."/>
        </authorList>
    </citation>
    <scope>NUCLEOTIDE SEQUENCE [LARGE SCALE GENOMIC DNA]</scope>
    <source>
        <strain evidence="5 6">DSM 15114</strain>
    </source>
</reference>
<comment type="caution">
    <text evidence="5">The sequence shown here is derived from an EMBL/GenBank/DDBJ whole genome shotgun (WGS) entry which is preliminary data.</text>
</comment>